<dbReference type="EMBL" id="QJVC01000001">
    <property type="protein sequence ID" value="PYI40048.1"/>
    <property type="molecule type" value="Genomic_DNA"/>
</dbReference>
<evidence type="ECO:0000313" key="2">
    <source>
        <dbReference type="Proteomes" id="UP000247980"/>
    </source>
</evidence>
<gene>
    <name evidence="1" type="ORF">CVS30_00485</name>
</gene>
<dbReference type="AlphaFoldDB" id="A0A2V5IU56"/>
<protein>
    <submittedName>
        <fullName evidence="1">Uncharacterized protein</fullName>
    </submittedName>
</protein>
<keyword evidence="2" id="KW-1185">Reference proteome</keyword>
<dbReference type="Proteomes" id="UP000247980">
    <property type="component" value="Unassembled WGS sequence"/>
</dbReference>
<comment type="caution">
    <text evidence="1">The sequence shown here is derived from an EMBL/GenBank/DDBJ whole genome shotgun (WGS) entry which is preliminary data.</text>
</comment>
<reference evidence="1 2" key="1">
    <citation type="submission" date="2018-05" db="EMBL/GenBank/DDBJ databases">
        <title>Genetic diversity of glacier-inhabiting Cryobacterium bacteria in China and description of Cryobacterium mengkeensis sp. nov. and Arthrobacter glacialis sp. nov.</title>
        <authorList>
            <person name="Liu Q."/>
            <person name="Xin Y.-H."/>
        </authorList>
    </citation>
    <scope>NUCLEOTIDE SEQUENCE [LARGE SCALE GENOMIC DNA]</scope>
    <source>
        <strain evidence="1 2">B7</strain>
    </source>
</reference>
<evidence type="ECO:0000313" key="1">
    <source>
        <dbReference type="EMBL" id="PYI40048.1"/>
    </source>
</evidence>
<proteinExistence type="predicted"/>
<sequence length="64" mass="7286">MGKSAVELLSGHITPLSQRRSGVIWRVNAVVMLRCAVLPSLLQSREVHRVNSPSMWRFKVHLIH</sequence>
<accession>A0A2V5IU56</accession>
<organism evidence="1 2">
    <name type="scientific">Arthrobacter psychrolactophilus</name>
    <dbReference type="NCBI Taxonomy" id="92442"/>
    <lineage>
        <taxon>Bacteria</taxon>
        <taxon>Bacillati</taxon>
        <taxon>Actinomycetota</taxon>
        <taxon>Actinomycetes</taxon>
        <taxon>Micrococcales</taxon>
        <taxon>Micrococcaceae</taxon>
        <taxon>Arthrobacter</taxon>
    </lineage>
</organism>
<name>A0A2V5IU56_9MICC</name>